<reference evidence="5 6" key="1">
    <citation type="submission" date="2018-01" db="EMBL/GenBank/DDBJ databases">
        <title>Genome Sequencing and Assembly of Anaerobacter polyendosporus strain CT4.</title>
        <authorList>
            <person name="Tachaapaikoon C."/>
            <person name="Sutheeworapong S."/>
            <person name="Jenjaroenpun P."/>
            <person name="Wongsurawat T."/>
            <person name="Nookeaw I."/>
            <person name="Cheawchanlertfa P."/>
            <person name="Kosugi A."/>
            <person name="Cheevadhanarak S."/>
            <person name="Ratanakhanokchai K."/>
        </authorList>
    </citation>
    <scope>NUCLEOTIDE SEQUENCE [LARGE SCALE GENOMIC DNA]</scope>
    <source>
        <strain evidence="5 6">CT4</strain>
    </source>
</reference>
<keyword evidence="2 3" id="KW-0802">TPR repeat</keyword>
<dbReference type="SMART" id="SM00028">
    <property type="entry name" value="TPR"/>
    <property type="match status" value="5"/>
</dbReference>
<name>A0A3R5U6W7_9CLOT</name>
<feature type="repeat" description="TPR" evidence="3">
    <location>
        <begin position="74"/>
        <end position="107"/>
    </location>
</feature>
<feature type="transmembrane region" description="Helical" evidence="4">
    <location>
        <begin position="236"/>
        <end position="256"/>
    </location>
</feature>
<evidence type="ECO:0000256" key="4">
    <source>
        <dbReference type="SAM" id="Phobius"/>
    </source>
</evidence>
<evidence type="ECO:0000256" key="1">
    <source>
        <dbReference type="ARBA" id="ARBA00022737"/>
    </source>
</evidence>
<dbReference type="PROSITE" id="PS50005">
    <property type="entry name" value="TPR"/>
    <property type="match status" value="4"/>
</dbReference>
<dbReference type="KEGG" id="cmah:C1I91_18550"/>
<keyword evidence="6" id="KW-1185">Reference proteome</keyword>
<feature type="repeat" description="TPR" evidence="3">
    <location>
        <begin position="6"/>
        <end position="39"/>
    </location>
</feature>
<dbReference type="Proteomes" id="UP000286268">
    <property type="component" value="Chromosome"/>
</dbReference>
<keyword evidence="4" id="KW-1133">Transmembrane helix</keyword>
<feature type="repeat" description="TPR" evidence="3">
    <location>
        <begin position="108"/>
        <end position="141"/>
    </location>
</feature>
<dbReference type="Gene3D" id="1.25.40.10">
    <property type="entry name" value="Tetratricopeptide repeat domain"/>
    <property type="match status" value="1"/>
</dbReference>
<keyword evidence="1" id="KW-0677">Repeat</keyword>
<evidence type="ECO:0000256" key="2">
    <source>
        <dbReference type="ARBA" id="ARBA00022803"/>
    </source>
</evidence>
<dbReference type="PANTHER" id="PTHR44943">
    <property type="entry name" value="CELLULOSE SYNTHASE OPERON PROTEIN C"/>
    <property type="match status" value="1"/>
</dbReference>
<sequence>MENENFKKSLYEVETYINMGRYDQAVNKLEPLISLDPNNGRMLYYLALCYYNLDIDEEAIELCQQSLSNGFSAEDCHFLLGCIYRELAKYKEAAEHYSECLRINPKNARALSSYGTVMLKTGNDKKALQLISEALQIAPSDDIVLRHMFVYNMSKGRKRHQLNSLQKYLNSENNEVSKLTHIGVFNMHNKNYPLARENFRQAFLLDPTNPNVLRLLEEMDILTNWFFLPHRLIQKAGGAVVVYLGFVIIFILTMNIKGATIHWILIITYLTFVLYTYLSLFVYRLIKKSKRKA</sequence>
<organism evidence="5 6">
    <name type="scientific">Clostridium manihotivorum</name>
    <dbReference type="NCBI Taxonomy" id="2320868"/>
    <lineage>
        <taxon>Bacteria</taxon>
        <taxon>Bacillati</taxon>
        <taxon>Bacillota</taxon>
        <taxon>Clostridia</taxon>
        <taxon>Eubacteriales</taxon>
        <taxon>Clostridiaceae</taxon>
        <taxon>Clostridium</taxon>
    </lineage>
</organism>
<proteinExistence type="predicted"/>
<dbReference type="InterPro" id="IPR051685">
    <property type="entry name" value="Ycf3/AcsC/BcsC/TPR_MFPF"/>
</dbReference>
<dbReference type="InterPro" id="IPR011990">
    <property type="entry name" value="TPR-like_helical_dom_sf"/>
</dbReference>
<dbReference type="AlphaFoldDB" id="A0A3R5U6W7"/>
<dbReference type="EMBL" id="CP025746">
    <property type="protein sequence ID" value="QAA33486.1"/>
    <property type="molecule type" value="Genomic_DNA"/>
</dbReference>
<protein>
    <submittedName>
        <fullName evidence="5">Uncharacterized protein</fullName>
    </submittedName>
</protein>
<gene>
    <name evidence="5" type="ORF">C1I91_18550</name>
</gene>
<keyword evidence="4" id="KW-0472">Membrane</keyword>
<evidence type="ECO:0000313" key="6">
    <source>
        <dbReference type="Proteomes" id="UP000286268"/>
    </source>
</evidence>
<dbReference type="Pfam" id="PF12895">
    <property type="entry name" value="ANAPC3"/>
    <property type="match status" value="1"/>
</dbReference>
<accession>A0A3R5U6W7</accession>
<dbReference type="SUPFAM" id="SSF48452">
    <property type="entry name" value="TPR-like"/>
    <property type="match status" value="1"/>
</dbReference>
<feature type="transmembrane region" description="Helical" evidence="4">
    <location>
        <begin position="262"/>
        <end position="283"/>
    </location>
</feature>
<evidence type="ECO:0000313" key="5">
    <source>
        <dbReference type="EMBL" id="QAA33486.1"/>
    </source>
</evidence>
<dbReference type="RefSeq" id="WP_128214209.1">
    <property type="nucleotide sequence ID" value="NZ_CP025746.1"/>
</dbReference>
<feature type="repeat" description="TPR" evidence="3">
    <location>
        <begin position="176"/>
        <end position="209"/>
    </location>
</feature>
<dbReference type="OrthoDB" id="600613at2"/>
<keyword evidence="4" id="KW-0812">Transmembrane</keyword>
<dbReference type="PANTHER" id="PTHR44943:SF8">
    <property type="entry name" value="TPR REPEAT-CONTAINING PROTEIN MJ0263"/>
    <property type="match status" value="1"/>
</dbReference>
<dbReference type="InterPro" id="IPR019734">
    <property type="entry name" value="TPR_rpt"/>
</dbReference>
<evidence type="ECO:0000256" key="3">
    <source>
        <dbReference type="PROSITE-ProRule" id="PRU00339"/>
    </source>
</evidence>